<keyword evidence="2" id="KW-1185">Reference proteome</keyword>
<dbReference type="InterPro" id="IPR035944">
    <property type="entry name" value="YfbM-like_sf"/>
</dbReference>
<evidence type="ECO:0000313" key="2">
    <source>
        <dbReference type="Proteomes" id="UP000308697"/>
    </source>
</evidence>
<proteinExistence type="predicted"/>
<dbReference type="EMBL" id="SUMB01000010">
    <property type="protein sequence ID" value="TJZ46263.1"/>
    <property type="molecule type" value="Genomic_DNA"/>
</dbReference>
<organism evidence="1 2">
    <name type="scientific">Streptomyces piniterrae</name>
    <dbReference type="NCBI Taxonomy" id="2571125"/>
    <lineage>
        <taxon>Bacteria</taxon>
        <taxon>Bacillati</taxon>
        <taxon>Actinomycetota</taxon>
        <taxon>Actinomycetes</taxon>
        <taxon>Kitasatosporales</taxon>
        <taxon>Streptomycetaceae</taxon>
        <taxon>Streptomyces</taxon>
    </lineage>
</organism>
<gene>
    <name evidence="1" type="ORF">FCH28_25925</name>
</gene>
<accession>A0A4U0MYU9</accession>
<protein>
    <submittedName>
        <fullName evidence="1">DUF1877 family protein</fullName>
    </submittedName>
</protein>
<dbReference type="SUPFAM" id="SSF111069">
    <property type="entry name" value="Hypothetical protein yfbM"/>
    <property type="match status" value="1"/>
</dbReference>
<dbReference type="Gene3D" id="3.40.1760.10">
    <property type="entry name" value="YfbM-like super family"/>
    <property type="match status" value="1"/>
</dbReference>
<dbReference type="Pfam" id="PF08974">
    <property type="entry name" value="DUF1877"/>
    <property type="match status" value="1"/>
</dbReference>
<dbReference type="Proteomes" id="UP000308697">
    <property type="component" value="Unassembled WGS sequence"/>
</dbReference>
<sequence length="165" mass="18157">MIGEYARVTPAELDRAVRDPEWALRLVGRRMDAEAARGTPPAKARCLDVDQAWGALGFLLARAAFPVDIVHGEDAIEDAEDWGYGPPRFLTPDRVRLAAKALDQISAEDLTSGVTPEDLAGARVYPALIWERGQSLDYVRHHYARLCPFFRTAADAGDGVLIWLG</sequence>
<dbReference type="InterPro" id="IPR015068">
    <property type="entry name" value="DUF1877"/>
</dbReference>
<evidence type="ECO:0000313" key="1">
    <source>
        <dbReference type="EMBL" id="TJZ46263.1"/>
    </source>
</evidence>
<dbReference type="OrthoDB" id="5354816at2"/>
<comment type="caution">
    <text evidence="1">The sequence shown here is derived from an EMBL/GenBank/DDBJ whole genome shotgun (WGS) entry which is preliminary data.</text>
</comment>
<reference evidence="1 2" key="1">
    <citation type="submission" date="2019-04" db="EMBL/GenBank/DDBJ databases">
        <title>Streptomyces piniterrae sp. nov., a heliquinomycin-producing actinomycete isolated from rhizosphere soil of Pinus yunnanensis.</title>
        <authorList>
            <person name="Zhuang X."/>
            <person name="Zhao J."/>
        </authorList>
    </citation>
    <scope>NUCLEOTIDE SEQUENCE [LARGE SCALE GENOMIC DNA]</scope>
    <source>
        <strain evidence="2">jys28</strain>
    </source>
</reference>
<name>A0A4U0MYU9_9ACTN</name>
<dbReference type="AlphaFoldDB" id="A0A4U0MYU9"/>